<dbReference type="GeneID" id="77675720"/>
<organism evidence="1 2">
    <name type="scientific">Nematocida ausubeli (strain ATCC PRA-371 / ERTm2)</name>
    <name type="common">Nematode killer fungus</name>
    <dbReference type="NCBI Taxonomy" id="1913371"/>
    <lineage>
        <taxon>Eukaryota</taxon>
        <taxon>Fungi</taxon>
        <taxon>Fungi incertae sedis</taxon>
        <taxon>Microsporidia</taxon>
        <taxon>Nematocida</taxon>
    </lineage>
</organism>
<dbReference type="HOGENOM" id="CLU_1094546_0_0_1"/>
<evidence type="ECO:0000313" key="1">
    <source>
        <dbReference type="EMBL" id="KFG26596.1"/>
    </source>
</evidence>
<dbReference type="Proteomes" id="UP000054524">
    <property type="component" value="Unassembled WGS sequence"/>
</dbReference>
<keyword evidence="2" id="KW-1185">Reference proteome</keyword>
<dbReference type="RefSeq" id="XP_052905151.1">
    <property type="nucleotide sequence ID" value="XM_053048391.1"/>
</dbReference>
<sequence>MNIRKLSCIFTIIGYSGYIMGTLPPRPLLHTYNTHIKTAENEKMVIDIYLRIRKESLSKTLQMVLSMVEITENASEILNKSTMINKQRKNIQRLLKYQKYKEELIQRMDSIYNEMSKINKTSVLYKMKVAELFYYIYAITTQVPYPFKTMHYLVKYAGNIEKYKVALNKAIKRNMNSILHINFPDIDRNDEEFDRKIQDMQDSVDMFLSQVDSEFYDIGSSKMIFDVAKLYIFLAQIRDVDLPLECLEENIIAL</sequence>
<reference evidence="1 2" key="1">
    <citation type="journal article" date="2014" name="Genome Announc.">
        <title>Genome Sequence of the Microsporidian Species Nematocida sp1 Strain ERTm6 (ATCC PRA-372).</title>
        <authorList>
            <person name="Bakowski M.A."/>
            <person name="Priest M."/>
            <person name="Young S."/>
            <person name="Cuomo C.A."/>
            <person name="Troemel E.R."/>
        </authorList>
    </citation>
    <scope>NUCLEOTIDE SEQUENCE [LARGE SCALE GENOMIC DNA]</scope>
    <source>
        <strain evidence="1 2">ERTm6</strain>
    </source>
</reference>
<evidence type="ECO:0000313" key="2">
    <source>
        <dbReference type="Proteomes" id="UP000054524"/>
    </source>
</evidence>
<name>A0A086J378_NEMA1</name>
<dbReference type="AlphaFoldDB" id="A0A086J378"/>
<gene>
    <name evidence="1" type="ORF">NESG_00747</name>
</gene>
<dbReference type="EMBL" id="AKIJ01000002">
    <property type="protein sequence ID" value="KFG26596.1"/>
    <property type="molecule type" value="Genomic_DNA"/>
</dbReference>
<proteinExistence type="predicted"/>
<protein>
    <submittedName>
        <fullName evidence="1">Uncharacterized protein</fullName>
    </submittedName>
</protein>
<accession>A0A086J378</accession>
<comment type="caution">
    <text evidence="1">The sequence shown here is derived from an EMBL/GenBank/DDBJ whole genome shotgun (WGS) entry which is preliminary data.</text>
</comment>